<dbReference type="SUPFAM" id="SSF53067">
    <property type="entry name" value="Actin-like ATPase domain"/>
    <property type="match status" value="1"/>
</dbReference>
<dbReference type="EMBL" id="BMNA01000002">
    <property type="protein sequence ID" value="GGL91724.1"/>
    <property type="molecule type" value="Genomic_DNA"/>
</dbReference>
<proteinExistence type="inferred from homology"/>
<dbReference type="Proteomes" id="UP000655208">
    <property type="component" value="Unassembled WGS sequence"/>
</dbReference>
<dbReference type="AlphaFoldDB" id="A0A917SPY3"/>
<dbReference type="PANTHER" id="PTHR18964:SF149">
    <property type="entry name" value="BIFUNCTIONAL UDP-N-ACETYLGLUCOSAMINE 2-EPIMERASE_N-ACETYLMANNOSAMINE KINASE"/>
    <property type="match status" value="1"/>
</dbReference>
<dbReference type="InterPro" id="IPR049874">
    <property type="entry name" value="ROK_cs"/>
</dbReference>
<reference evidence="2" key="2">
    <citation type="submission" date="2020-09" db="EMBL/GenBank/DDBJ databases">
        <authorList>
            <person name="Sun Q."/>
            <person name="Zhou Y."/>
        </authorList>
    </citation>
    <scope>NUCLEOTIDE SEQUENCE</scope>
    <source>
        <strain evidence="2">CGMCC 4.7308</strain>
    </source>
</reference>
<reference evidence="2" key="1">
    <citation type="journal article" date="2014" name="Int. J. Syst. Evol. Microbiol.">
        <title>Complete genome sequence of Corynebacterium casei LMG S-19264T (=DSM 44701T), isolated from a smear-ripened cheese.</title>
        <authorList>
            <consortium name="US DOE Joint Genome Institute (JGI-PGF)"/>
            <person name="Walter F."/>
            <person name="Albersmeier A."/>
            <person name="Kalinowski J."/>
            <person name="Ruckert C."/>
        </authorList>
    </citation>
    <scope>NUCLEOTIDE SEQUENCE</scope>
    <source>
        <strain evidence="2">CGMCC 4.7308</strain>
    </source>
</reference>
<comment type="caution">
    <text evidence="2">The sequence shown here is derived from an EMBL/GenBank/DDBJ whole genome shotgun (WGS) entry which is preliminary data.</text>
</comment>
<keyword evidence="3" id="KW-1185">Reference proteome</keyword>
<dbReference type="InterPro" id="IPR036388">
    <property type="entry name" value="WH-like_DNA-bd_sf"/>
</dbReference>
<protein>
    <submittedName>
        <fullName evidence="2">MarR family transcriptional regulator</fullName>
    </submittedName>
</protein>
<dbReference type="PANTHER" id="PTHR18964">
    <property type="entry name" value="ROK (REPRESSOR, ORF, KINASE) FAMILY"/>
    <property type="match status" value="1"/>
</dbReference>
<evidence type="ECO:0000256" key="1">
    <source>
        <dbReference type="ARBA" id="ARBA00006479"/>
    </source>
</evidence>
<gene>
    <name evidence="2" type="ORF">GCM10011594_09400</name>
</gene>
<dbReference type="InterPro" id="IPR036390">
    <property type="entry name" value="WH_DNA-bd_sf"/>
</dbReference>
<comment type="similarity">
    <text evidence="1">Belongs to the ROK (NagC/XylR) family.</text>
</comment>
<dbReference type="Pfam" id="PF00480">
    <property type="entry name" value="ROK"/>
    <property type="match status" value="1"/>
</dbReference>
<accession>A0A917SPY3</accession>
<name>A0A917SPY3_9ACTN</name>
<evidence type="ECO:0000313" key="3">
    <source>
        <dbReference type="Proteomes" id="UP000655208"/>
    </source>
</evidence>
<organism evidence="2 3">
    <name type="scientific">Nakamurella endophytica</name>
    <dbReference type="NCBI Taxonomy" id="1748367"/>
    <lineage>
        <taxon>Bacteria</taxon>
        <taxon>Bacillati</taxon>
        <taxon>Actinomycetota</taxon>
        <taxon>Actinomycetes</taxon>
        <taxon>Nakamurellales</taxon>
        <taxon>Nakamurellaceae</taxon>
        <taxon>Nakamurella</taxon>
    </lineage>
</organism>
<dbReference type="SUPFAM" id="SSF46785">
    <property type="entry name" value="Winged helix' DNA-binding domain"/>
    <property type="match status" value="1"/>
</dbReference>
<dbReference type="PROSITE" id="PS01125">
    <property type="entry name" value="ROK"/>
    <property type="match status" value="1"/>
</dbReference>
<evidence type="ECO:0000313" key="2">
    <source>
        <dbReference type="EMBL" id="GGL91724.1"/>
    </source>
</evidence>
<dbReference type="InterPro" id="IPR043129">
    <property type="entry name" value="ATPase_NBD"/>
</dbReference>
<dbReference type="RefSeq" id="WP_188940357.1">
    <property type="nucleotide sequence ID" value="NZ_BMNA01000002.1"/>
</dbReference>
<dbReference type="InterPro" id="IPR000600">
    <property type="entry name" value="ROK"/>
</dbReference>
<dbReference type="Gene3D" id="1.10.10.10">
    <property type="entry name" value="Winged helix-like DNA-binding domain superfamily/Winged helix DNA-binding domain"/>
    <property type="match status" value="1"/>
</dbReference>
<sequence length="382" mass="39774">MAVSSTQWAPDNGASRAVALEVLIHGPISRSEIARRLELSQGSLTRLSTPLIESGLLVETDGAGADRRTRPLDVVPGSKHFVGLKLTGTEVLGALIDLRSTVRAFDRIPLTSMDPAQVVETMATLTERLGRGVPAVTAVGVGLGGLVENSSLVVRAPFLEWERVPLGDLLAERLGVPTVIENDVLAFTESEHWFGSGRGLNRFAVLTLGAGIGYGAVVNGKIVAGPDSGIGLVGHWPLDAAGPVCKDGHRGCAAAVLSTEGVERSVSSALGRRLSYEQCLDLAAADDPAARRIIDDAGRGLGRLIAAVANLIVPERIILGGEGVRLAEVAADAMAEGIARDRDPLTSPLDIRVNVGDEAEWCRGGGVIAIQTYVLGLHAGPA</sequence>
<dbReference type="Gene3D" id="3.30.420.40">
    <property type="match status" value="2"/>
</dbReference>